<accession>A0A2S0UMT2</accession>
<dbReference type="Proteomes" id="UP000244496">
    <property type="component" value="Chromosome"/>
</dbReference>
<sequence>MAGLVLGVLAAGRAAAFEPGSLGDAYRDTGYVQGCTDGGELPGCTIIAGGSQFVVPADGPTPPEVMAKLRAAPKLSWIEFRGDLLNIFDSYGELALGAFDAAPEADPYNDLVTAAQGDWVSTDDPKAKVVVDGLIWRDVYDGEDVAQSVISFGDTCAEGASGGRLLELFEVGSAEPASLCFSVVGIDAGRMELVYLPRGNALVFERP</sequence>
<evidence type="ECO:0000313" key="1">
    <source>
        <dbReference type="EMBL" id="AWB49102.1"/>
    </source>
</evidence>
<proteinExistence type="predicted"/>
<gene>
    <name evidence="1" type="ORF">HYN69_11840</name>
</gene>
<keyword evidence="2" id="KW-1185">Reference proteome</keyword>
<protein>
    <submittedName>
        <fullName evidence="1">Uncharacterized protein</fullName>
    </submittedName>
</protein>
<evidence type="ECO:0000313" key="2">
    <source>
        <dbReference type="Proteomes" id="UP000244496"/>
    </source>
</evidence>
<name>A0A2S0UMT2_9RHOB</name>
<reference evidence="1 2" key="1">
    <citation type="submission" date="2018-04" db="EMBL/GenBank/DDBJ databases">
        <title>Genome sequencing of Gemmobacter.</title>
        <authorList>
            <person name="Yi H."/>
            <person name="Baek M.-G."/>
        </authorList>
    </citation>
    <scope>NUCLEOTIDE SEQUENCE [LARGE SCALE GENOMIC DNA]</scope>
    <source>
        <strain evidence="1 2">HYN0069</strain>
    </source>
</reference>
<organism evidence="1 2">
    <name type="scientific">Paragemmobacter aquarius</name>
    <dbReference type="NCBI Taxonomy" id="2169400"/>
    <lineage>
        <taxon>Bacteria</taxon>
        <taxon>Pseudomonadati</taxon>
        <taxon>Pseudomonadota</taxon>
        <taxon>Alphaproteobacteria</taxon>
        <taxon>Rhodobacterales</taxon>
        <taxon>Paracoccaceae</taxon>
        <taxon>Paragemmobacter</taxon>
    </lineage>
</organism>
<dbReference type="EMBL" id="CP028918">
    <property type="protein sequence ID" value="AWB49102.1"/>
    <property type="molecule type" value="Genomic_DNA"/>
</dbReference>
<dbReference type="KEGG" id="geh:HYN69_11840"/>
<dbReference type="AlphaFoldDB" id="A0A2S0UMT2"/>